<protein>
    <submittedName>
        <fullName evidence="2">M28 family peptidase</fullName>
    </submittedName>
</protein>
<organism evidence="2 3">
    <name type="scientific">Bdellovibrio reynosensis</name>
    <dbReference type="NCBI Taxonomy" id="2835041"/>
    <lineage>
        <taxon>Bacteria</taxon>
        <taxon>Pseudomonadati</taxon>
        <taxon>Bdellovibrionota</taxon>
        <taxon>Bdellovibrionia</taxon>
        <taxon>Bdellovibrionales</taxon>
        <taxon>Pseudobdellovibrionaceae</taxon>
        <taxon>Bdellovibrio</taxon>
    </lineage>
</organism>
<dbReference type="SUPFAM" id="SSF53187">
    <property type="entry name" value="Zn-dependent exopeptidases"/>
    <property type="match status" value="1"/>
</dbReference>
<dbReference type="PANTHER" id="PTHR12147:SF26">
    <property type="entry name" value="PEPTIDASE M28 DOMAIN-CONTAINING PROTEIN"/>
    <property type="match status" value="1"/>
</dbReference>
<gene>
    <name evidence="2" type="ORF">MNR06_12975</name>
</gene>
<evidence type="ECO:0000259" key="1">
    <source>
        <dbReference type="Pfam" id="PF04389"/>
    </source>
</evidence>
<sequence>MNFAFPQTEGAEPRANIDRLRADVTALTSTKIPRSYENLAGLKEAAKYIENEWKKSGLKVAYQKFKAGKNTYENVVTTMGPSKGPRIVIGAHYDVAGPLPGADDNASGIAGLLEIARLIQQRKPTLKYRIDLVAYTLEEPPFFGSDQMGSAVHAKSLKELKAEVLFMLSLEMVGYFSDKKNSQSFPIPELAKIYPSTGNFIGVVGDPTSKALVTQVTRLMKQASKVDVQALNAPRELPGVSLSDHSSYWEYGYPAIMLTDTAFMRNPHYHTKGDTADTLDYKSMAEVVEGVYNVLINFSK</sequence>
<reference evidence="2" key="1">
    <citation type="submission" date="2022-03" db="EMBL/GenBank/DDBJ databases">
        <title>Genome Identification and Characterization of new species Bdellovibrio reynosense LBG001 sp. nov. from a Mexico soil sample.</title>
        <authorList>
            <person name="Camilli A."/>
            <person name="Ajao Y."/>
            <person name="Guo X."/>
        </authorList>
    </citation>
    <scope>NUCLEOTIDE SEQUENCE</scope>
    <source>
        <strain evidence="2">LBG001</strain>
    </source>
</reference>
<accession>A0ABY4CEH8</accession>
<feature type="domain" description="Peptidase M28" evidence="1">
    <location>
        <begin position="74"/>
        <end position="293"/>
    </location>
</feature>
<dbReference type="InterPro" id="IPR045175">
    <property type="entry name" value="M28_fam"/>
</dbReference>
<dbReference type="Proteomes" id="UP000830116">
    <property type="component" value="Chromosome"/>
</dbReference>
<evidence type="ECO:0000313" key="3">
    <source>
        <dbReference type="Proteomes" id="UP000830116"/>
    </source>
</evidence>
<dbReference type="RefSeq" id="WP_243536734.1">
    <property type="nucleotide sequence ID" value="NZ_CP093442.1"/>
</dbReference>
<dbReference type="EMBL" id="CP093442">
    <property type="protein sequence ID" value="UOF00610.1"/>
    <property type="molecule type" value="Genomic_DNA"/>
</dbReference>
<keyword evidence="3" id="KW-1185">Reference proteome</keyword>
<dbReference type="Pfam" id="PF04389">
    <property type="entry name" value="Peptidase_M28"/>
    <property type="match status" value="1"/>
</dbReference>
<proteinExistence type="predicted"/>
<dbReference type="InterPro" id="IPR007484">
    <property type="entry name" value="Peptidase_M28"/>
</dbReference>
<name>A0ABY4CEH8_9BACT</name>
<evidence type="ECO:0000313" key="2">
    <source>
        <dbReference type="EMBL" id="UOF00610.1"/>
    </source>
</evidence>
<dbReference type="PANTHER" id="PTHR12147">
    <property type="entry name" value="METALLOPEPTIDASE M28 FAMILY MEMBER"/>
    <property type="match status" value="1"/>
</dbReference>
<dbReference type="Gene3D" id="3.40.630.10">
    <property type="entry name" value="Zn peptidases"/>
    <property type="match status" value="1"/>
</dbReference>